<protein>
    <recommendedName>
        <fullName evidence="4">Transposase, Mutator family</fullName>
    </recommendedName>
</protein>
<dbReference type="EMBL" id="FMAE01000020">
    <property type="protein sequence ID" value="SCB51634.1"/>
    <property type="molecule type" value="Genomic_DNA"/>
</dbReference>
<evidence type="ECO:0000313" key="3">
    <source>
        <dbReference type="Proteomes" id="UP000183174"/>
    </source>
</evidence>
<reference evidence="2 3" key="1">
    <citation type="submission" date="2016-08" db="EMBL/GenBank/DDBJ databases">
        <authorList>
            <person name="Seilhamer J.J."/>
        </authorList>
    </citation>
    <scope>NUCLEOTIDE SEQUENCE [LARGE SCALE GENOMIC DNA]</scope>
    <source>
        <strain evidence="2 3">CCBAU 10071</strain>
    </source>
</reference>
<gene>
    <name evidence="2" type="ORF">GA0061099_102028</name>
</gene>
<sequence length="96" mass="9950">MVQFAGLRSAPPGSGISKSAASRRFVALSAARLADFMAADLSALDLLVVQIDGLHLGDDLVLVAAIRVDGERNKHPLALVEGSTENAATIQALLTI</sequence>
<dbReference type="Proteomes" id="UP000183174">
    <property type="component" value="Unassembled WGS sequence"/>
</dbReference>
<dbReference type="AlphaFoldDB" id="A0A1C3XI50"/>
<feature type="region of interest" description="Disordered" evidence="1">
    <location>
        <begin position="1"/>
        <end position="20"/>
    </location>
</feature>
<evidence type="ECO:0008006" key="4">
    <source>
        <dbReference type="Google" id="ProtNLM"/>
    </source>
</evidence>
<accession>A0A1C3XI50</accession>
<proteinExistence type="predicted"/>
<evidence type="ECO:0000313" key="2">
    <source>
        <dbReference type="EMBL" id="SCB51634.1"/>
    </source>
</evidence>
<evidence type="ECO:0000256" key="1">
    <source>
        <dbReference type="SAM" id="MobiDB-lite"/>
    </source>
</evidence>
<organism evidence="2 3">
    <name type="scientific">Bradyrhizobium yuanmingense</name>
    <dbReference type="NCBI Taxonomy" id="108015"/>
    <lineage>
        <taxon>Bacteria</taxon>
        <taxon>Pseudomonadati</taxon>
        <taxon>Pseudomonadota</taxon>
        <taxon>Alphaproteobacteria</taxon>
        <taxon>Hyphomicrobiales</taxon>
        <taxon>Nitrobacteraceae</taxon>
        <taxon>Bradyrhizobium</taxon>
    </lineage>
</organism>
<name>A0A1C3XI50_9BRAD</name>